<proteinExistence type="predicted"/>
<evidence type="ECO:0000256" key="1">
    <source>
        <dbReference type="SAM" id="Phobius"/>
    </source>
</evidence>
<keyword evidence="1" id="KW-0472">Membrane</keyword>
<dbReference type="EMBL" id="FMUE01000004">
    <property type="protein sequence ID" value="SCX21793.1"/>
    <property type="molecule type" value="Genomic_DNA"/>
</dbReference>
<keyword evidence="1" id="KW-1133">Transmembrane helix</keyword>
<gene>
    <name evidence="2" type="ORF">DSM25559_2138</name>
</gene>
<organism evidence="2 3">
    <name type="scientific">Agrobacterium rosae</name>
    <dbReference type="NCBI Taxonomy" id="1972867"/>
    <lineage>
        <taxon>Bacteria</taxon>
        <taxon>Pseudomonadati</taxon>
        <taxon>Pseudomonadota</taxon>
        <taxon>Alphaproteobacteria</taxon>
        <taxon>Hyphomicrobiales</taxon>
        <taxon>Rhizobiaceae</taxon>
        <taxon>Rhizobium/Agrobacterium group</taxon>
        <taxon>Agrobacterium</taxon>
    </lineage>
</organism>
<name>A0A1R3TTG5_9HYPH</name>
<reference evidence="3" key="1">
    <citation type="submission" date="2016-10" db="EMBL/GenBank/DDBJ databases">
        <authorList>
            <person name="Wibberg D."/>
        </authorList>
    </citation>
    <scope>NUCLEOTIDE SEQUENCE [LARGE SCALE GENOMIC DNA]</scope>
</reference>
<evidence type="ECO:0000313" key="2">
    <source>
        <dbReference type="EMBL" id="SCX21793.1"/>
    </source>
</evidence>
<sequence length="79" mass="8982">MSRKSSLMKSIFKTLEVSDGATLQAPMKLLQASCVLFTSFKRCKEYTLMEIGILITLFFTVFAASSVFCAYWFGEKQNF</sequence>
<dbReference type="AlphaFoldDB" id="A0A1R3TTG5"/>
<protein>
    <submittedName>
        <fullName evidence="2">Uncharacterized protein</fullName>
    </submittedName>
</protein>
<dbReference type="STRING" id="1907666.DSM25559_2138"/>
<keyword evidence="1" id="KW-0812">Transmembrane</keyword>
<dbReference type="Proteomes" id="UP000187891">
    <property type="component" value="Unassembled WGS sequence"/>
</dbReference>
<feature type="transmembrane region" description="Helical" evidence="1">
    <location>
        <begin position="51"/>
        <end position="73"/>
    </location>
</feature>
<evidence type="ECO:0000313" key="3">
    <source>
        <dbReference type="Proteomes" id="UP000187891"/>
    </source>
</evidence>
<accession>A0A1R3TTG5</accession>